<dbReference type="Pfam" id="PF22599">
    <property type="entry name" value="SecDF_P1_head"/>
    <property type="match status" value="1"/>
</dbReference>
<sequence>MIKKIILAVVVLLLGSGVALFVFKSEPKLNKNFDNANSFFKNHPFRLGLDLSGGSHLIYKADISAVSAGEVDDSMSALRDVIERRINLFGVSEPVVQIQHSGLISGAEEQLIVDLPGVTDVKQAIDMIGQTPLLEFKVERQKGEPITIKPGPDGKIDEKILQEQQFVSTELTGRYLEKATLEFDQNTREPRVSLQFNDVGTKLFAEITKNNVGKMVAIYLDGAPISTPVVREEIPNGQAVISGSFTPTEARQLVGRLNSGALPVPITLLSTQTIGAILGDSAVNAGVKAAVIGFLLIVLFLILWYRLPGLIATLALCIFILIILALFKLLPVTLTAAGIAGFIISIGIAVDANVLIFERAKEELRSGRSIADATSVGFSRAWLSIRDSNISNFITAVILFWFGTSLIKGFALTLGMGVIVSMFSAITVTRIFLSTLGFIGEGKVARFLFSSGFSK</sequence>
<dbReference type="GO" id="GO:0006605">
    <property type="term" value="P:protein targeting"/>
    <property type="evidence" value="ECO:0007669"/>
    <property type="project" value="UniProtKB-UniRule"/>
</dbReference>
<protein>
    <recommendedName>
        <fullName evidence="9">Protein translocase subunit SecD</fullName>
    </recommendedName>
</protein>
<dbReference type="GO" id="GO:0005886">
    <property type="term" value="C:plasma membrane"/>
    <property type="evidence" value="ECO:0007669"/>
    <property type="project" value="UniProtKB-SubCell"/>
</dbReference>
<reference evidence="13 14" key="1">
    <citation type="journal article" date="2015" name="Nature">
        <title>rRNA introns, odd ribosomes, and small enigmatic genomes across a large radiation of phyla.</title>
        <authorList>
            <person name="Brown C.T."/>
            <person name="Hug L.A."/>
            <person name="Thomas B.C."/>
            <person name="Sharon I."/>
            <person name="Castelle C.J."/>
            <person name="Singh A."/>
            <person name="Wilkins M.J."/>
            <person name="Williams K.H."/>
            <person name="Banfield J.F."/>
        </authorList>
    </citation>
    <scope>NUCLEOTIDE SEQUENCE [LARGE SCALE GENOMIC DNA]</scope>
</reference>
<dbReference type="PATRIC" id="fig|1618738.3.peg.635"/>
<dbReference type="STRING" id="1618738.UV76_C0014G0014"/>
<comment type="caution">
    <text evidence="9">Lacks conserved residue(s) required for the propagation of feature annotation.</text>
</comment>
<dbReference type="PANTHER" id="PTHR30081">
    <property type="entry name" value="PROTEIN-EXPORT MEMBRANE PROTEIN SEC"/>
    <property type="match status" value="1"/>
</dbReference>
<keyword evidence="4 9" id="KW-0812">Transmembrane</keyword>
<feature type="domain" description="SecDF P1 head subdomain" evidence="12">
    <location>
        <begin position="169"/>
        <end position="264"/>
    </location>
</feature>
<dbReference type="NCBIfam" id="TIGR00916">
    <property type="entry name" value="2A0604s01"/>
    <property type="match status" value="1"/>
</dbReference>
<dbReference type="NCBIfam" id="TIGR01129">
    <property type="entry name" value="secD"/>
    <property type="match status" value="1"/>
</dbReference>
<gene>
    <name evidence="9" type="primary">secD</name>
    <name evidence="13" type="ORF">UV76_C0014G0014</name>
</gene>
<feature type="transmembrane region" description="Helical" evidence="9">
    <location>
        <begin position="418"/>
        <end position="439"/>
    </location>
</feature>
<dbReference type="PANTHER" id="PTHR30081:SF1">
    <property type="entry name" value="PROTEIN TRANSLOCASE SUBUNIT SECD"/>
    <property type="match status" value="1"/>
</dbReference>
<evidence type="ECO:0000256" key="5">
    <source>
        <dbReference type="ARBA" id="ARBA00022927"/>
    </source>
</evidence>
<evidence type="ECO:0000256" key="1">
    <source>
        <dbReference type="ARBA" id="ARBA00004651"/>
    </source>
</evidence>
<name>A0A0G1DQV5_9BACT</name>
<dbReference type="Gene3D" id="3.30.1360.200">
    <property type="match status" value="1"/>
</dbReference>
<feature type="transmembrane region" description="Helical" evidence="9">
    <location>
        <begin position="311"/>
        <end position="330"/>
    </location>
</feature>
<dbReference type="GO" id="GO:0015450">
    <property type="term" value="F:protein-transporting ATPase activity"/>
    <property type="evidence" value="ECO:0007669"/>
    <property type="project" value="InterPro"/>
</dbReference>
<dbReference type="InterPro" id="IPR054384">
    <property type="entry name" value="SecDF_P1_head"/>
</dbReference>
<comment type="subunit">
    <text evidence="9">Forms a complex with SecF. Part of the essential Sec protein translocation apparatus which comprises SecA, SecYEG and auxiliary proteins SecDF. Other proteins may also be involved.</text>
</comment>
<comment type="subcellular location">
    <subcellularLocation>
        <location evidence="1 9">Cell membrane</location>
        <topology evidence="1 9">Multi-pass membrane protein</topology>
    </subcellularLocation>
</comment>
<organism evidence="13 14">
    <name type="scientific">Candidatus Nomurabacteria bacterium GW2011_GWA2_43_15</name>
    <dbReference type="NCBI Taxonomy" id="1618738"/>
    <lineage>
        <taxon>Bacteria</taxon>
        <taxon>Candidatus Nomuraibacteriota</taxon>
    </lineage>
</organism>
<feature type="transmembrane region" description="Helical" evidence="9">
    <location>
        <begin position="390"/>
        <end position="412"/>
    </location>
</feature>
<dbReference type="GO" id="GO:0065002">
    <property type="term" value="P:intracellular protein transmembrane transport"/>
    <property type="evidence" value="ECO:0007669"/>
    <property type="project" value="UniProtKB-UniRule"/>
</dbReference>
<evidence type="ECO:0000256" key="8">
    <source>
        <dbReference type="ARBA" id="ARBA00023136"/>
    </source>
</evidence>
<evidence type="ECO:0000259" key="11">
    <source>
        <dbReference type="Pfam" id="PF21760"/>
    </source>
</evidence>
<proteinExistence type="inferred from homology"/>
<keyword evidence="3 9" id="KW-1003">Cell membrane</keyword>
<dbReference type="Gene3D" id="1.20.1640.10">
    <property type="entry name" value="Multidrug efflux transporter AcrB transmembrane domain"/>
    <property type="match status" value="1"/>
</dbReference>
<keyword evidence="6 9" id="KW-1133">Transmembrane helix</keyword>
<dbReference type="HAMAP" id="MF_01463_B">
    <property type="entry name" value="SecD_B"/>
    <property type="match status" value="1"/>
</dbReference>
<feature type="domain" description="Protein export membrane protein SecD/SecF C-terminal" evidence="10">
    <location>
        <begin position="268"/>
        <end position="433"/>
    </location>
</feature>
<dbReference type="SUPFAM" id="SSF82866">
    <property type="entry name" value="Multidrug efflux transporter AcrB transmembrane domain"/>
    <property type="match status" value="1"/>
</dbReference>
<feature type="domain" description="Protein translocase subunit SecDF P1" evidence="11">
    <location>
        <begin position="77"/>
        <end position="138"/>
    </location>
</feature>
<evidence type="ECO:0000256" key="9">
    <source>
        <dbReference type="HAMAP-Rule" id="MF_01463"/>
    </source>
</evidence>
<dbReference type="InterPro" id="IPR005791">
    <property type="entry name" value="SecD"/>
</dbReference>
<evidence type="ECO:0000259" key="10">
    <source>
        <dbReference type="Pfam" id="PF02355"/>
    </source>
</evidence>
<keyword evidence="5 9" id="KW-0653">Protein transport</keyword>
<dbReference type="PRINTS" id="PR00702">
    <property type="entry name" value="ACRIFLAVINRP"/>
</dbReference>
<dbReference type="Pfam" id="PF21760">
    <property type="entry name" value="SecD_1st"/>
    <property type="match status" value="1"/>
</dbReference>
<evidence type="ECO:0000256" key="7">
    <source>
        <dbReference type="ARBA" id="ARBA00023010"/>
    </source>
</evidence>
<dbReference type="InterPro" id="IPR001036">
    <property type="entry name" value="Acrflvin-R"/>
</dbReference>
<dbReference type="Gene3D" id="3.30.70.3400">
    <property type="match status" value="1"/>
</dbReference>
<feature type="transmembrane region" description="Helical" evidence="9">
    <location>
        <begin position="336"/>
        <end position="357"/>
    </location>
</feature>
<dbReference type="InterPro" id="IPR055344">
    <property type="entry name" value="SecD_SecF_C_bact"/>
</dbReference>
<evidence type="ECO:0000256" key="4">
    <source>
        <dbReference type="ARBA" id="ARBA00022692"/>
    </source>
</evidence>
<evidence type="ECO:0000256" key="3">
    <source>
        <dbReference type="ARBA" id="ARBA00022475"/>
    </source>
</evidence>
<evidence type="ECO:0000256" key="6">
    <source>
        <dbReference type="ARBA" id="ARBA00022989"/>
    </source>
</evidence>
<keyword evidence="7 9" id="KW-0811">Translocation</keyword>
<dbReference type="InterPro" id="IPR022813">
    <property type="entry name" value="SecD/SecF_arch_bac"/>
</dbReference>
<comment type="function">
    <text evidence="9">Part of the Sec protein translocase complex. Interacts with the SecYEG preprotein conducting channel. SecDF uses the proton motive force (PMF) to complete protein translocation after the ATP-dependent function of SecA.</text>
</comment>
<comment type="caution">
    <text evidence="13">The sequence shown here is derived from an EMBL/GenBank/DDBJ whole genome shotgun (WGS) entry which is preliminary data.</text>
</comment>
<evidence type="ECO:0000313" key="14">
    <source>
        <dbReference type="Proteomes" id="UP000034646"/>
    </source>
</evidence>
<keyword evidence="2 9" id="KW-0813">Transport</keyword>
<dbReference type="InterPro" id="IPR048631">
    <property type="entry name" value="SecD_1st"/>
</dbReference>
<dbReference type="Pfam" id="PF02355">
    <property type="entry name" value="SecD_SecF_C"/>
    <property type="match status" value="1"/>
</dbReference>
<feature type="transmembrane region" description="Helical" evidence="9">
    <location>
        <begin position="285"/>
        <end position="304"/>
    </location>
</feature>
<keyword evidence="8 9" id="KW-0472">Membrane</keyword>
<comment type="similarity">
    <text evidence="9">Belongs to the SecD/SecF family. SecD subfamily.</text>
</comment>
<accession>A0A0G1DQV5</accession>
<dbReference type="InterPro" id="IPR048634">
    <property type="entry name" value="SecD_SecF_C"/>
</dbReference>
<dbReference type="EMBL" id="LCFS01000014">
    <property type="protein sequence ID" value="KKT00035.1"/>
    <property type="molecule type" value="Genomic_DNA"/>
</dbReference>
<dbReference type="Proteomes" id="UP000034646">
    <property type="component" value="Unassembled WGS sequence"/>
</dbReference>
<evidence type="ECO:0000256" key="2">
    <source>
        <dbReference type="ARBA" id="ARBA00022448"/>
    </source>
</evidence>
<evidence type="ECO:0000259" key="12">
    <source>
        <dbReference type="Pfam" id="PF22599"/>
    </source>
</evidence>
<dbReference type="AlphaFoldDB" id="A0A0G1DQV5"/>
<evidence type="ECO:0000313" key="13">
    <source>
        <dbReference type="EMBL" id="KKT00035.1"/>
    </source>
</evidence>
<dbReference type="GO" id="GO:0043952">
    <property type="term" value="P:protein transport by the Sec complex"/>
    <property type="evidence" value="ECO:0007669"/>
    <property type="project" value="UniProtKB-UniRule"/>
</dbReference>